<organism evidence="3 4">
    <name type="scientific">Streptomyces roseoverticillatus</name>
    <dbReference type="NCBI Taxonomy" id="66429"/>
    <lineage>
        <taxon>Bacteria</taxon>
        <taxon>Bacillati</taxon>
        <taxon>Actinomycetota</taxon>
        <taxon>Actinomycetes</taxon>
        <taxon>Kitasatosporales</taxon>
        <taxon>Streptomycetaceae</taxon>
        <taxon>Streptomyces</taxon>
    </lineage>
</organism>
<evidence type="ECO:0000313" key="3">
    <source>
        <dbReference type="EMBL" id="MEV4922658.1"/>
    </source>
</evidence>
<sequence>MKASAKFAAVAATGAALVMTAPGMGQAATPGGDLIVNTLTSKGKCLEIENSSTKNGAKAQQWTCKGQKGAFWRAVKVDEPYPGGARYQIVNVNSGKCLEIADSRKDIGAPVQQWTCVDGVATQLWYQQDGHLTNANSFAGLEFEHMPNGKWIDDGAPAVGALGDWWGWKDPFTGKITEFGKADTTLRSR</sequence>
<name>A0ABV3IQ62_9ACTN</name>
<dbReference type="RefSeq" id="WP_366087165.1">
    <property type="nucleotide sequence ID" value="NZ_JBFASG010000005.1"/>
</dbReference>
<dbReference type="Pfam" id="PF14200">
    <property type="entry name" value="RicinB_lectin_2"/>
    <property type="match status" value="2"/>
</dbReference>
<feature type="chain" id="PRO_5046004083" evidence="1">
    <location>
        <begin position="28"/>
        <end position="189"/>
    </location>
</feature>
<gene>
    <name evidence="3" type="ORF">AB0L03_07345</name>
</gene>
<comment type="caution">
    <text evidence="3">The sequence shown here is derived from an EMBL/GenBank/DDBJ whole genome shotgun (WGS) entry which is preliminary data.</text>
</comment>
<dbReference type="PROSITE" id="PS50231">
    <property type="entry name" value="RICIN_B_LECTIN"/>
    <property type="match status" value="1"/>
</dbReference>
<protein>
    <submittedName>
        <fullName evidence="3">RICIN domain-containing protein</fullName>
    </submittedName>
</protein>
<reference evidence="3 4" key="1">
    <citation type="submission" date="2024-06" db="EMBL/GenBank/DDBJ databases">
        <title>The Natural Products Discovery Center: Release of the First 8490 Sequenced Strains for Exploring Actinobacteria Biosynthetic Diversity.</title>
        <authorList>
            <person name="Kalkreuter E."/>
            <person name="Kautsar S.A."/>
            <person name="Yang D."/>
            <person name="Bader C.D."/>
            <person name="Teijaro C.N."/>
            <person name="Fluegel L."/>
            <person name="Davis C.M."/>
            <person name="Simpson J.R."/>
            <person name="Lauterbach L."/>
            <person name="Steele A.D."/>
            <person name="Gui C."/>
            <person name="Meng S."/>
            <person name="Li G."/>
            <person name="Viehrig K."/>
            <person name="Ye F."/>
            <person name="Su P."/>
            <person name="Kiefer A.F."/>
            <person name="Nichols A."/>
            <person name="Cepeda A.J."/>
            <person name="Yan W."/>
            <person name="Fan B."/>
            <person name="Jiang Y."/>
            <person name="Adhikari A."/>
            <person name="Zheng C.-J."/>
            <person name="Schuster L."/>
            <person name="Cowan T.M."/>
            <person name="Smanski M.J."/>
            <person name="Chevrette M.G."/>
            <person name="De Carvalho L.P.S."/>
            <person name="Shen B."/>
        </authorList>
    </citation>
    <scope>NUCLEOTIDE SEQUENCE [LARGE SCALE GENOMIC DNA]</scope>
    <source>
        <strain evidence="3 4">NPDC053791</strain>
    </source>
</reference>
<dbReference type="Gene3D" id="2.80.10.50">
    <property type="match status" value="2"/>
</dbReference>
<accession>A0ABV3IQ62</accession>
<dbReference type="CDD" id="cd00161">
    <property type="entry name" value="beta-trefoil_Ricin-like"/>
    <property type="match status" value="1"/>
</dbReference>
<keyword evidence="1" id="KW-0732">Signal</keyword>
<proteinExistence type="predicted"/>
<evidence type="ECO:0000259" key="2">
    <source>
        <dbReference type="Pfam" id="PF14200"/>
    </source>
</evidence>
<dbReference type="SUPFAM" id="SSF50370">
    <property type="entry name" value="Ricin B-like lectins"/>
    <property type="match status" value="1"/>
</dbReference>
<evidence type="ECO:0000313" key="4">
    <source>
        <dbReference type="Proteomes" id="UP001552479"/>
    </source>
</evidence>
<dbReference type="InterPro" id="IPR000772">
    <property type="entry name" value="Ricin_B_lectin"/>
</dbReference>
<feature type="signal peptide" evidence="1">
    <location>
        <begin position="1"/>
        <end position="27"/>
    </location>
</feature>
<evidence type="ECO:0000256" key="1">
    <source>
        <dbReference type="SAM" id="SignalP"/>
    </source>
</evidence>
<dbReference type="EMBL" id="JBFASG010000005">
    <property type="protein sequence ID" value="MEV4922658.1"/>
    <property type="molecule type" value="Genomic_DNA"/>
</dbReference>
<dbReference type="InterPro" id="IPR035992">
    <property type="entry name" value="Ricin_B-like_lectins"/>
</dbReference>
<keyword evidence="4" id="KW-1185">Reference proteome</keyword>
<feature type="domain" description="Ricin B lectin" evidence="2">
    <location>
        <begin position="36"/>
        <end position="78"/>
    </location>
</feature>
<feature type="domain" description="Ricin B lectin" evidence="2">
    <location>
        <begin position="84"/>
        <end position="136"/>
    </location>
</feature>
<dbReference type="Proteomes" id="UP001552479">
    <property type="component" value="Unassembled WGS sequence"/>
</dbReference>